<evidence type="ECO:0000313" key="3">
    <source>
        <dbReference type="Proteomes" id="UP001396334"/>
    </source>
</evidence>
<dbReference type="EMBL" id="JBBPBN010000565">
    <property type="protein sequence ID" value="KAK8484495.1"/>
    <property type="molecule type" value="Genomic_DNA"/>
</dbReference>
<reference evidence="2 3" key="1">
    <citation type="journal article" date="2024" name="G3 (Bethesda)">
        <title>Genome assembly of Hibiscus sabdariffa L. provides insights into metabolisms of medicinal natural products.</title>
        <authorList>
            <person name="Kim T."/>
        </authorList>
    </citation>
    <scope>NUCLEOTIDE SEQUENCE [LARGE SCALE GENOMIC DNA]</scope>
    <source>
        <strain evidence="2">TK-2024</strain>
        <tissue evidence="2">Old leaves</tissue>
    </source>
</reference>
<accession>A0ABR1ZUW3</accession>
<keyword evidence="3" id="KW-1185">Reference proteome</keyword>
<gene>
    <name evidence="2" type="ORF">V6N11_063416</name>
</gene>
<feature type="coiled-coil region" evidence="1">
    <location>
        <begin position="16"/>
        <end position="79"/>
    </location>
</feature>
<comment type="caution">
    <text evidence="2">The sequence shown here is derived from an EMBL/GenBank/DDBJ whole genome shotgun (WGS) entry which is preliminary data.</text>
</comment>
<name>A0ABR1ZUW3_9ROSI</name>
<evidence type="ECO:0000256" key="1">
    <source>
        <dbReference type="SAM" id="Coils"/>
    </source>
</evidence>
<evidence type="ECO:0000313" key="2">
    <source>
        <dbReference type="EMBL" id="KAK8484495.1"/>
    </source>
</evidence>
<protein>
    <submittedName>
        <fullName evidence="2">Uncharacterized protein</fullName>
    </submittedName>
</protein>
<organism evidence="2 3">
    <name type="scientific">Hibiscus sabdariffa</name>
    <name type="common">roselle</name>
    <dbReference type="NCBI Taxonomy" id="183260"/>
    <lineage>
        <taxon>Eukaryota</taxon>
        <taxon>Viridiplantae</taxon>
        <taxon>Streptophyta</taxon>
        <taxon>Embryophyta</taxon>
        <taxon>Tracheophyta</taxon>
        <taxon>Spermatophyta</taxon>
        <taxon>Magnoliopsida</taxon>
        <taxon>eudicotyledons</taxon>
        <taxon>Gunneridae</taxon>
        <taxon>Pentapetalae</taxon>
        <taxon>rosids</taxon>
        <taxon>malvids</taxon>
        <taxon>Malvales</taxon>
        <taxon>Malvaceae</taxon>
        <taxon>Malvoideae</taxon>
        <taxon>Hibiscus</taxon>
    </lineage>
</organism>
<proteinExistence type="predicted"/>
<dbReference type="Proteomes" id="UP001396334">
    <property type="component" value="Unassembled WGS sequence"/>
</dbReference>
<keyword evidence="1" id="KW-0175">Coiled coil</keyword>
<sequence length="89" mass="10511">MAMLEFLHELLFRRIIDALESKLKEASTRLELQLAEEQAAKWKAEEQANDLLKLKERSQKKLDEEIHRLLENLENVESQIIQMPKLSIL</sequence>